<reference evidence="2 3" key="1">
    <citation type="submission" date="2019-03" db="EMBL/GenBank/DDBJ databases">
        <title>Genomic Encyclopedia of Type Strains, Phase III (KMG-III): the genomes of soil and plant-associated and newly described type strains.</title>
        <authorList>
            <person name="Whitman W."/>
        </authorList>
    </citation>
    <scope>NUCLEOTIDE SEQUENCE [LARGE SCALE GENOMIC DNA]</scope>
    <source>
        <strain evidence="2 3">CGMCC 1.12802</strain>
    </source>
</reference>
<accession>A0A4R8IDU3</accession>
<keyword evidence="1" id="KW-0732">Signal</keyword>
<evidence type="ECO:0000313" key="3">
    <source>
        <dbReference type="Proteomes" id="UP000295313"/>
    </source>
</evidence>
<comment type="caution">
    <text evidence="2">The sequence shown here is derived from an EMBL/GenBank/DDBJ whole genome shotgun (WGS) entry which is preliminary data.</text>
</comment>
<evidence type="ECO:0000256" key="1">
    <source>
        <dbReference type="SAM" id="SignalP"/>
    </source>
</evidence>
<feature type="chain" id="PRO_5020589442" evidence="1">
    <location>
        <begin position="20"/>
        <end position="176"/>
    </location>
</feature>
<gene>
    <name evidence="2" type="ORF">B0I22_3309</name>
</gene>
<feature type="signal peptide" evidence="1">
    <location>
        <begin position="1"/>
        <end position="19"/>
    </location>
</feature>
<evidence type="ECO:0000313" key="2">
    <source>
        <dbReference type="EMBL" id="TDX83231.1"/>
    </source>
</evidence>
<dbReference type="EMBL" id="SOEO01000003">
    <property type="protein sequence ID" value="TDX83231.1"/>
    <property type="molecule type" value="Genomic_DNA"/>
</dbReference>
<name>A0A4R8IDU3_9FLAO</name>
<organism evidence="2 3">
    <name type="scientific">Epilithonimonas xixisoli</name>
    <dbReference type="NCBI Taxonomy" id="1476462"/>
    <lineage>
        <taxon>Bacteria</taxon>
        <taxon>Pseudomonadati</taxon>
        <taxon>Bacteroidota</taxon>
        <taxon>Flavobacteriia</taxon>
        <taxon>Flavobacteriales</taxon>
        <taxon>Weeksellaceae</taxon>
        <taxon>Chryseobacterium group</taxon>
        <taxon>Epilithonimonas</taxon>
    </lineage>
</organism>
<keyword evidence="3" id="KW-1185">Reference proteome</keyword>
<dbReference type="RefSeq" id="WP_133946372.1">
    <property type="nucleotide sequence ID" value="NZ_SOEO01000003.1"/>
</dbReference>
<protein>
    <submittedName>
        <fullName evidence="2">Uncharacterized protein</fullName>
    </submittedName>
</protein>
<sequence length="176" mass="18946">MKKLILIIFLSLSVTNVRAQVAIGKSTITNGSVLLEFDNAVTNKKGIILSSVENLTNALASTPSANNGTFLFDRSDDTVKMYENNSWVNLSNSGSEAKITPNTSGETSQTQGAIIGAATSNAKGVLVLEATNKAMVLPWIQNPHINVKDPYPGMICYDTASRSLAVFDGSVWNYWK</sequence>
<dbReference type="AlphaFoldDB" id="A0A4R8IDU3"/>
<proteinExistence type="predicted"/>
<dbReference type="Proteomes" id="UP000295313">
    <property type="component" value="Unassembled WGS sequence"/>
</dbReference>
<dbReference type="OrthoDB" id="705292at2"/>